<feature type="transmembrane region" description="Helical" evidence="1">
    <location>
        <begin position="83"/>
        <end position="104"/>
    </location>
</feature>
<feature type="transmembrane region" description="Helical" evidence="1">
    <location>
        <begin position="116"/>
        <end position="140"/>
    </location>
</feature>
<name>A0A7X1U3C5_9PSED</name>
<gene>
    <name evidence="2" type="ORF">GDH07_07025</name>
</gene>
<keyword evidence="1" id="KW-1133">Transmembrane helix</keyword>
<keyword evidence="1" id="KW-0472">Membrane</keyword>
<dbReference type="AlphaFoldDB" id="A0A7X1U3C5"/>
<dbReference type="EMBL" id="WHUV01000001">
    <property type="protein sequence ID" value="MQA53084.1"/>
    <property type="molecule type" value="Genomic_DNA"/>
</dbReference>
<evidence type="ECO:0000313" key="3">
    <source>
        <dbReference type="Proteomes" id="UP000486534"/>
    </source>
</evidence>
<keyword evidence="1" id="KW-0812">Transmembrane</keyword>
<evidence type="ECO:0008006" key="4">
    <source>
        <dbReference type="Google" id="ProtNLM"/>
    </source>
</evidence>
<evidence type="ECO:0000313" key="2">
    <source>
        <dbReference type="EMBL" id="MQA53084.1"/>
    </source>
</evidence>
<feature type="transmembrane region" description="Helical" evidence="1">
    <location>
        <begin position="152"/>
        <end position="175"/>
    </location>
</feature>
<comment type="caution">
    <text evidence="2">The sequence shown here is derived from an EMBL/GenBank/DDBJ whole genome shotgun (WGS) entry which is preliminary data.</text>
</comment>
<organism evidence="2 3">
    <name type="scientific">Pseudomonas piscis</name>
    <dbReference type="NCBI Taxonomy" id="2614538"/>
    <lineage>
        <taxon>Bacteria</taxon>
        <taxon>Pseudomonadati</taxon>
        <taxon>Pseudomonadota</taxon>
        <taxon>Gammaproteobacteria</taxon>
        <taxon>Pseudomonadales</taxon>
        <taxon>Pseudomonadaceae</taxon>
        <taxon>Pseudomonas</taxon>
    </lineage>
</organism>
<sequence>MTTSSYYGKWHEGWYLCASLTTVVVVAALAILAIQPDITGIRNVAVFSARCALFLFCTAFASGALHALWPAPLTHWLKRNRRHLGVAFATAHTVHLSAVIAFAIEAPTLFDTAKPPFIFSILGAIGYLFMYAMVATSFDYTAILLGRKLWQLLHWIGSYYLWSMFISAFTIYTLHRPTIELHVILCVGLLLIAYGLRIAVRIKRSQFKVQGTAAH</sequence>
<accession>A0A7X1U3C5</accession>
<protein>
    <recommendedName>
        <fullName evidence="4">Ferric oxidoreductase domain-containing protein</fullName>
    </recommendedName>
</protein>
<dbReference type="RefSeq" id="WP_152897006.1">
    <property type="nucleotide sequence ID" value="NZ_CP191492.1"/>
</dbReference>
<reference evidence="2 3" key="1">
    <citation type="submission" date="2019-10" db="EMBL/GenBank/DDBJ databases">
        <title>Pseudomonas dajingensis sp. nov., isolated from the profound head ulcers of farmed Murray cod (Maccullochella peelii peelii).</title>
        <authorList>
            <person name="Liu Y."/>
        </authorList>
    </citation>
    <scope>NUCLEOTIDE SEQUENCE [LARGE SCALE GENOMIC DNA]</scope>
    <source>
        <strain evidence="2 3">MC042</strain>
    </source>
</reference>
<proteinExistence type="predicted"/>
<dbReference type="Proteomes" id="UP000486534">
    <property type="component" value="Unassembled WGS sequence"/>
</dbReference>
<feature type="transmembrane region" description="Helical" evidence="1">
    <location>
        <begin position="181"/>
        <end position="200"/>
    </location>
</feature>
<feature type="transmembrane region" description="Helical" evidence="1">
    <location>
        <begin position="47"/>
        <end position="71"/>
    </location>
</feature>
<feature type="transmembrane region" description="Helical" evidence="1">
    <location>
        <begin position="12"/>
        <end position="35"/>
    </location>
</feature>
<evidence type="ECO:0000256" key="1">
    <source>
        <dbReference type="SAM" id="Phobius"/>
    </source>
</evidence>